<dbReference type="HOGENOM" id="CLU_500919_0_0_1"/>
<dbReference type="Gene3D" id="1.10.8.10">
    <property type="entry name" value="DNA helicase RuvA subunit, C-terminal domain"/>
    <property type="match status" value="1"/>
</dbReference>
<feature type="domain" description="CUE" evidence="2">
    <location>
        <begin position="496"/>
        <end position="539"/>
    </location>
</feature>
<dbReference type="PANTHER" id="PTHR21494">
    <property type="entry name" value="ACTIVATING SIGNAL COINTEGRATOR 1 COMPLEX SUBUNIT 2 ASC-1 COMPLEX SUBUNIT P100"/>
    <property type="match status" value="1"/>
</dbReference>
<dbReference type="EnsemblMetazoa" id="tetur22g01580.1">
    <property type="protein sequence ID" value="tetur22g01580.1"/>
    <property type="gene ID" value="tetur22g01580"/>
</dbReference>
<dbReference type="GO" id="GO:0043130">
    <property type="term" value="F:ubiquitin binding"/>
    <property type="evidence" value="ECO:0007669"/>
    <property type="project" value="InterPro"/>
</dbReference>
<dbReference type="STRING" id="32264.T1KUX0"/>
<dbReference type="PANTHER" id="PTHR21494:SF0">
    <property type="entry name" value="ACTIVATING SIGNAL COINTEGRATOR 1 COMPLEX SUBUNIT 2"/>
    <property type="match status" value="1"/>
</dbReference>
<evidence type="ECO:0000313" key="4">
    <source>
        <dbReference type="Proteomes" id="UP000015104"/>
    </source>
</evidence>
<dbReference type="SUPFAM" id="SSF46934">
    <property type="entry name" value="UBA-like"/>
    <property type="match status" value="1"/>
</dbReference>
<gene>
    <name evidence="3" type="primary">107367591</name>
</gene>
<evidence type="ECO:0000256" key="1">
    <source>
        <dbReference type="SAM" id="MobiDB-lite"/>
    </source>
</evidence>
<sequence length="544" mass="61973">MEGHRNNRQSEPAVRPKVPMMRGSERDNQRSSNKPVDQKTISVFDDGSNKKHLPALHQSFVHPIENFMFLQLPTLQSPDYQLRKPIDDIINRINDFEYNLHILLRLPHHRFWSTVIFDSTVNMGLRSYINNTPRFYLGPVTLDERITLVANSIHKLVFKVYCRLSTPSEDPKNCISTDYFGKVLFEKKIFDISLLMDLCAVYGNIYPETNQKLTLMVETVLNSNTYFKEHLESSIIAGKDKLNKIVNELGLNTDNDRIIVNSQQTHVISTLTWSHIVGIIEHIVGTIVPISFLISLSPTAAKSYRLQRFDTNLVEFYETLFPKLKDELTSRFAKDARAKKASETIIRFLTISRCCLINAFRNIIKYASLDNLLNNNVSMDEKTVIIDEYLDMISIASSSPCFSKDYFSKYSFDSDICLLMEKSELTGFRSVDPSRIDYLFNVIASNQGSSKKSSEKENSNPSDGFAPNLLAKLKYTEGPSKNGIQNKYSNTIDGNLLSSLVSQIKDFFPQISDDVVVNLLSSNNYDPEKVIDLISTGEIPNIFN</sequence>
<dbReference type="OrthoDB" id="5577209at2759"/>
<dbReference type="SMART" id="SM00546">
    <property type="entry name" value="CUE"/>
    <property type="match status" value="1"/>
</dbReference>
<dbReference type="Proteomes" id="UP000015104">
    <property type="component" value="Unassembled WGS sequence"/>
</dbReference>
<protein>
    <recommendedName>
        <fullName evidence="2">CUE domain-containing protein</fullName>
    </recommendedName>
</protein>
<dbReference type="OMA" id="FKVYCRL"/>
<dbReference type="KEGG" id="tut:107367591"/>
<keyword evidence="4" id="KW-1185">Reference proteome</keyword>
<dbReference type="EMBL" id="CAEY01000585">
    <property type="status" value="NOT_ANNOTATED_CDS"/>
    <property type="molecule type" value="Genomic_DNA"/>
</dbReference>
<accession>T1KUX0</accession>
<reference evidence="3" key="2">
    <citation type="submission" date="2015-06" db="UniProtKB">
        <authorList>
            <consortium name="EnsemblMetazoa"/>
        </authorList>
    </citation>
    <scope>IDENTIFICATION</scope>
</reference>
<dbReference type="AlphaFoldDB" id="T1KUX0"/>
<dbReference type="InterPro" id="IPR003892">
    <property type="entry name" value="CUE"/>
</dbReference>
<feature type="region of interest" description="Disordered" evidence="1">
    <location>
        <begin position="1"/>
        <end position="39"/>
    </location>
</feature>
<evidence type="ECO:0000313" key="3">
    <source>
        <dbReference type="EnsemblMetazoa" id="tetur22g01580.1"/>
    </source>
</evidence>
<dbReference type="GO" id="GO:0006355">
    <property type="term" value="P:regulation of DNA-templated transcription"/>
    <property type="evidence" value="ECO:0007669"/>
    <property type="project" value="TreeGrafter"/>
</dbReference>
<name>T1KUX0_TETUR</name>
<dbReference type="Pfam" id="PF02845">
    <property type="entry name" value="CUE"/>
    <property type="match status" value="1"/>
</dbReference>
<dbReference type="PROSITE" id="PS51140">
    <property type="entry name" value="CUE"/>
    <property type="match status" value="1"/>
</dbReference>
<organism evidence="3 4">
    <name type="scientific">Tetranychus urticae</name>
    <name type="common">Two-spotted spider mite</name>
    <dbReference type="NCBI Taxonomy" id="32264"/>
    <lineage>
        <taxon>Eukaryota</taxon>
        <taxon>Metazoa</taxon>
        <taxon>Ecdysozoa</taxon>
        <taxon>Arthropoda</taxon>
        <taxon>Chelicerata</taxon>
        <taxon>Arachnida</taxon>
        <taxon>Acari</taxon>
        <taxon>Acariformes</taxon>
        <taxon>Trombidiformes</taxon>
        <taxon>Prostigmata</taxon>
        <taxon>Eleutherengona</taxon>
        <taxon>Raphignathae</taxon>
        <taxon>Tetranychoidea</taxon>
        <taxon>Tetranychidae</taxon>
        <taxon>Tetranychus</taxon>
    </lineage>
</organism>
<dbReference type="InterPro" id="IPR052586">
    <property type="entry name" value="ASCC2"/>
</dbReference>
<dbReference type="InterPro" id="IPR009060">
    <property type="entry name" value="UBA-like_sf"/>
</dbReference>
<feature type="compositionally biased region" description="Polar residues" evidence="1">
    <location>
        <begin position="30"/>
        <end position="39"/>
    </location>
</feature>
<dbReference type="eggNOG" id="KOG4501">
    <property type="taxonomic scope" value="Eukaryota"/>
</dbReference>
<evidence type="ECO:0000259" key="2">
    <source>
        <dbReference type="PROSITE" id="PS51140"/>
    </source>
</evidence>
<reference evidence="4" key="1">
    <citation type="submission" date="2011-08" db="EMBL/GenBank/DDBJ databases">
        <authorList>
            <person name="Rombauts S."/>
        </authorList>
    </citation>
    <scope>NUCLEOTIDE SEQUENCE</scope>
    <source>
        <strain evidence="4">London</strain>
    </source>
</reference>
<proteinExistence type="predicted"/>